<evidence type="ECO:0000256" key="1">
    <source>
        <dbReference type="SAM" id="SignalP"/>
    </source>
</evidence>
<proteinExistence type="predicted"/>
<keyword evidence="1" id="KW-0732">Signal</keyword>
<evidence type="ECO:0000313" key="3">
    <source>
        <dbReference type="Proteomes" id="UP001374535"/>
    </source>
</evidence>
<dbReference type="AlphaFoldDB" id="A0AAQ3S8H9"/>
<name>A0AAQ3S8H9_VIGMU</name>
<protein>
    <submittedName>
        <fullName evidence="2">Uncharacterized protein</fullName>
    </submittedName>
</protein>
<gene>
    <name evidence="2" type="ORF">V8G54_006871</name>
</gene>
<accession>A0AAQ3S8H9</accession>
<feature type="signal peptide" evidence="1">
    <location>
        <begin position="1"/>
        <end position="27"/>
    </location>
</feature>
<dbReference type="EMBL" id="CP144699">
    <property type="protein sequence ID" value="WVZ19549.1"/>
    <property type="molecule type" value="Genomic_DNA"/>
</dbReference>
<evidence type="ECO:0000313" key="2">
    <source>
        <dbReference type="EMBL" id="WVZ19549.1"/>
    </source>
</evidence>
<dbReference type="Proteomes" id="UP001374535">
    <property type="component" value="Chromosome 2"/>
</dbReference>
<organism evidence="2 3">
    <name type="scientific">Vigna mungo</name>
    <name type="common">Black gram</name>
    <name type="synonym">Phaseolus mungo</name>
    <dbReference type="NCBI Taxonomy" id="3915"/>
    <lineage>
        <taxon>Eukaryota</taxon>
        <taxon>Viridiplantae</taxon>
        <taxon>Streptophyta</taxon>
        <taxon>Embryophyta</taxon>
        <taxon>Tracheophyta</taxon>
        <taxon>Spermatophyta</taxon>
        <taxon>Magnoliopsida</taxon>
        <taxon>eudicotyledons</taxon>
        <taxon>Gunneridae</taxon>
        <taxon>Pentapetalae</taxon>
        <taxon>rosids</taxon>
        <taxon>fabids</taxon>
        <taxon>Fabales</taxon>
        <taxon>Fabaceae</taxon>
        <taxon>Papilionoideae</taxon>
        <taxon>50 kb inversion clade</taxon>
        <taxon>NPAAA clade</taxon>
        <taxon>indigoferoid/millettioid clade</taxon>
        <taxon>Phaseoleae</taxon>
        <taxon>Vigna</taxon>
    </lineage>
</organism>
<reference evidence="2 3" key="1">
    <citation type="journal article" date="2023" name="Life. Sci Alliance">
        <title>Evolutionary insights into 3D genome organization and epigenetic landscape of Vigna mungo.</title>
        <authorList>
            <person name="Junaid A."/>
            <person name="Singh B."/>
            <person name="Bhatia S."/>
        </authorList>
    </citation>
    <scope>NUCLEOTIDE SEQUENCE [LARGE SCALE GENOMIC DNA]</scope>
    <source>
        <strain evidence="2">Urdbean</strain>
    </source>
</reference>
<keyword evidence="3" id="KW-1185">Reference proteome</keyword>
<sequence>MAVSSASFRVVTFLILIIAALMTVASSQVTAPAPAPTSDGWILELTMVGEGIGDMVGAMLKGIGYLVVAVMGTDFCCVPLDDRSYIFFMVTNTHLGPSLLSFYASNLPFFFGLPGNFLLNDGITFGKLVLSHSRWPLT</sequence>
<feature type="chain" id="PRO_5042849414" evidence="1">
    <location>
        <begin position="28"/>
        <end position="138"/>
    </location>
</feature>